<reference evidence="2 3" key="1">
    <citation type="submission" date="2016-09" db="EMBL/GenBank/DDBJ databases">
        <title>Acidihalobacter prosperus V6 (DSM14174).</title>
        <authorList>
            <person name="Khaleque H.N."/>
            <person name="Ramsay J.P."/>
            <person name="Murphy R.J.T."/>
            <person name="Kaksonen A.H."/>
            <person name="Boxall N.J."/>
            <person name="Watkin E.L.J."/>
        </authorList>
    </citation>
    <scope>NUCLEOTIDE SEQUENCE [LARGE SCALE GENOMIC DNA]</scope>
    <source>
        <strain evidence="2 3">V6</strain>
        <plasmid evidence="3">papv6</plasmid>
    </source>
</reference>
<keyword evidence="2" id="KW-0614">Plasmid</keyword>
<feature type="transmembrane region" description="Helical" evidence="1">
    <location>
        <begin position="32"/>
        <end position="50"/>
    </location>
</feature>
<name>A0A1D8KCR7_9GAMM</name>
<proteinExistence type="predicted"/>
<evidence type="ECO:0000313" key="2">
    <source>
        <dbReference type="EMBL" id="AOV18756.1"/>
    </source>
</evidence>
<keyword evidence="1" id="KW-0472">Membrane</keyword>
<accession>A0A1D8KCR7</accession>
<sequence>MRTLLLLGTLLQVVVDFWSNPIKDQHKKGPRIWLRFFAFASWFCLFCFSLRLSRRRPRTDWGPDDIQLILERLLDRINLIVYAPVPKSPKSHLGFHACQIGPFAHVVALRAHLSGLPVDLELNGPCVWVLGQIRVTAGRHRSIDPADHRNHASGE</sequence>
<protein>
    <submittedName>
        <fullName evidence="2">Uncharacterized protein</fullName>
    </submittedName>
</protein>
<keyword evidence="1" id="KW-0812">Transmembrane</keyword>
<evidence type="ECO:0000313" key="3">
    <source>
        <dbReference type="Proteomes" id="UP000095342"/>
    </source>
</evidence>
<geneLocation type="plasmid" evidence="3">
    <name>papv6</name>
</geneLocation>
<gene>
    <name evidence="2" type="ORF">BJI67_16070</name>
</gene>
<organism evidence="2 3">
    <name type="scientific">Acidihalobacter aeolianus</name>
    <dbReference type="NCBI Taxonomy" id="2792603"/>
    <lineage>
        <taxon>Bacteria</taxon>
        <taxon>Pseudomonadati</taxon>
        <taxon>Pseudomonadota</taxon>
        <taxon>Gammaproteobacteria</taxon>
        <taxon>Chromatiales</taxon>
        <taxon>Ectothiorhodospiraceae</taxon>
        <taxon>Acidihalobacter</taxon>
    </lineage>
</organism>
<dbReference type="AlphaFoldDB" id="A0A1D8KCR7"/>
<dbReference type="EMBL" id="CP017449">
    <property type="protein sequence ID" value="AOV18756.1"/>
    <property type="molecule type" value="Genomic_DNA"/>
</dbReference>
<evidence type="ECO:0000256" key="1">
    <source>
        <dbReference type="SAM" id="Phobius"/>
    </source>
</evidence>
<keyword evidence="3" id="KW-1185">Reference proteome</keyword>
<dbReference type="KEGG" id="aaeo:BJI67_16070"/>
<keyword evidence="1" id="KW-1133">Transmembrane helix</keyword>
<dbReference type="Proteomes" id="UP000095342">
    <property type="component" value="Plasmid pAPV6"/>
</dbReference>